<dbReference type="Gene3D" id="3.40.50.1220">
    <property type="entry name" value="TPP-binding domain"/>
    <property type="match status" value="1"/>
</dbReference>
<dbReference type="PROSITE" id="PS50305">
    <property type="entry name" value="SIRTUIN"/>
    <property type="match status" value="1"/>
</dbReference>
<dbReference type="PANTHER" id="PTHR11085">
    <property type="entry name" value="NAD-DEPENDENT PROTEIN DEACYLASE SIRTUIN-5, MITOCHONDRIAL-RELATED"/>
    <property type="match status" value="1"/>
</dbReference>
<dbReference type="GO" id="GO:0070403">
    <property type="term" value="F:NAD+ binding"/>
    <property type="evidence" value="ECO:0007669"/>
    <property type="project" value="InterPro"/>
</dbReference>
<protein>
    <recommendedName>
        <fullName evidence="1">protein acetyllysine N-acetyltransferase</fullName>
        <ecNumber evidence="1">2.3.1.286</ecNumber>
    </recommendedName>
</protein>
<keyword evidence="4" id="KW-0862">Zinc</keyword>
<feature type="binding site" evidence="4">
    <location>
        <position position="140"/>
    </location>
    <ligand>
        <name>Zn(2+)</name>
        <dbReference type="ChEBI" id="CHEBI:29105"/>
    </ligand>
</feature>
<keyword evidence="4" id="KW-0479">Metal-binding</keyword>
<evidence type="ECO:0000313" key="7">
    <source>
        <dbReference type="Proteomes" id="UP000313849"/>
    </source>
</evidence>
<dbReference type="Pfam" id="PF02146">
    <property type="entry name" value="SIR2"/>
    <property type="match status" value="1"/>
</dbReference>
<feature type="active site" description="Proton acceptor" evidence="4">
    <location>
        <position position="106"/>
    </location>
</feature>
<dbReference type="Gene3D" id="3.30.1600.10">
    <property type="entry name" value="SIR2/SIRT2 'Small Domain"/>
    <property type="match status" value="1"/>
</dbReference>
<evidence type="ECO:0000313" key="6">
    <source>
        <dbReference type="EMBL" id="TNU75124.1"/>
    </source>
</evidence>
<organism evidence="6 7">
    <name type="scientific">Miniimonas arenae</name>
    <dbReference type="NCBI Taxonomy" id="676201"/>
    <lineage>
        <taxon>Bacteria</taxon>
        <taxon>Bacillati</taxon>
        <taxon>Actinomycetota</taxon>
        <taxon>Actinomycetes</taxon>
        <taxon>Micrococcales</taxon>
        <taxon>Beutenbergiaceae</taxon>
        <taxon>Miniimonas</taxon>
    </lineage>
</organism>
<dbReference type="AlphaFoldDB" id="A0A5C5BCI1"/>
<evidence type="ECO:0000256" key="4">
    <source>
        <dbReference type="PROSITE-ProRule" id="PRU00236"/>
    </source>
</evidence>
<dbReference type="InterPro" id="IPR026590">
    <property type="entry name" value="Ssirtuin_cat_dom"/>
</dbReference>
<dbReference type="CDD" id="cd01407">
    <property type="entry name" value="SIR2-fam"/>
    <property type="match status" value="1"/>
</dbReference>
<sequence length="236" mass="24836">MTVLTGAGISTSVGIPDFRGPDGVWTRDPTAERLLDIDAYVAEVDVRTAGWASWASHPAWRATPSPAHRALLALEGANALRGVVTQNFDGLHQLAGTASDLVAEVHGSLRTTSCLACGATQETPEVLARLGQDPDPHCPCGGVLKVDVVYFGEMLPGGTFERAVGATRACDVFVAVGSTLTVQPVAILAVEAVRSGARLVVVNRDPTPYDPLAADVRRGPIDVELPRLVQELLDQV</sequence>
<dbReference type="PANTHER" id="PTHR11085:SF4">
    <property type="entry name" value="NAD-DEPENDENT PROTEIN DEACYLASE"/>
    <property type="match status" value="1"/>
</dbReference>
<dbReference type="EMBL" id="VENP01000016">
    <property type="protein sequence ID" value="TNU75124.1"/>
    <property type="molecule type" value="Genomic_DNA"/>
</dbReference>
<feature type="binding site" evidence="4">
    <location>
        <position position="138"/>
    </location>
    <ligand>
        <name>Zn(2+)</name>
        <dbReference type="ChEBI" id="CHEBI:29105"/>
    </ligand>
</feature>
<keyword evidence="2" id="KW-0808">Transferase</keyword>
<reference evidence="6 7" key="1">
    <citation type="submission" date="2019-06" db="EMBL/GenBank/DDBJ databases">
        <title>Draft genome sequence of Miniimonas arenae KCTC 19750T isolated from sea sand.</title>
        <authorList>
            <person name="Park S.-J."/>
        </authorList>
    </citation>
    <scope>NUCLEOTIDE SEQUENCE [LARGE SCALE GENOMIC DNA]</scope>
    <source>
        <strain evidence="6 7">KCTC 19750</strain>
    </source>
</reference>
<evidence type="ECO:0000256" key="2">
    <source>
        <dbReference type="ARBA" id="ARBA00022679"/>
    </source>
</evidence>
<evidence type="ECO:0000259" key="5">
    <source>
        <dbReference type="PROSITE" id="PS50305"/>
    </source>
</evidence>
<keyword evidence="3" id="KW-0520">NAD</keyword>
<accession>A0A5C5BCI1</accession>
<dbReference type="InterPro" id="IPR003000">
    <property type="entry name" value="Sirtuin"/>
</dbReference>
<dbReference type="Proteomes" id="UP000313849">
    <property type="component" value="Unassembled WGS sequence"/>
</dbReference>
<dbReference type="InterPro" id="IPR026591">
    <property type="entry name" value="Sirtuin_cat_small_dom_sf"/>
</dbReference>
<dbReference type="InterPro" id="IPR029035">
    <property type="entry name" value="DHS-like_NAD/FAD-binding_dom"/>
</dbReference>
<feature type="binding site" evidence="4">
    <location>
        <position position="117"/>
    </location>
    <ligand>
        <name>Zn(2+)</name>
        <dbReference type="ChEBI" id="CHEBI:29105"/>
    </ligand>
</feature>
<comment type="caution">
    <text evidence="6">The sequence shown here is derived from an EMBL/GenBank/DDBJ whole genome shotgun (WGS) entry which is preliminary data.</text>
</comment>
<feature type="domain" description="Deacetylase sirtuin-type" evidence="5">
    <location>
        <begin position="1"/>
        <end position="236"/>
    </location>
</feature>
<name>A0A5C5BCI1_9MICO</name>
<dbReference type="GO" id="GO:0017136">
    <property type="term" value="F:histone deacetylase activity, NAD-dependent"/>
    <property type="evidence" value="ECO:0007669"/>
    <property type="project" value="TreeGrafter"/>
</dbReference>
<dbReference type="GO" id="GO:0046872">
    <property type="term" value="F:metal ion binding"/>
    <property type="evidence" value="ECO:0007669"/>
    <property type="project" value="UniProtKB-KW"/>
</dbReference>
<keyword evidence="7" id="KW-1185">Reference proteome</keyword>
<evidence type="ECO:0000256" key="3">
    <source>
        <dbReference type="ARBA" id="ARBA00023027"/>
    </source>
</evidence>
<feature type="binding site" evidence="4">
    <location>
        <position position="114"/>
    </location>
    <ligand>
        <name>Zn(2+)</name>
        <dbReference type="ChEBI" id="CHEBI:29105"/>
    </ligand>
</feature>
<dbReference type="EC" id="2.3.1.286" evidence="1"/>
<dbReference type="OrthoDB" id="9800582at2"/>
<evidence type="ECO:0000256" key="1">
    <source>
        <dbReference type="ARBA" id="ARBA00012928"/>
    </source>
</evidence>
<dbReference type="SUPFAM" id="SSF52467">
    <property type="entry name" value="DHS-like NAD/FAD-binding domain"/>
    <property type="match status" value="1"/>
</dbReference>
<dbReference type="InterPro" id="IPR050134">
    <property type="entry name" value="NAD-dep_sirtuin_deacylases"/>
</dbReference>
<gene>
    <name evidence="6" type="ORF">FH969_06015</name>
</gene>
<proteinExistence type="predicted"/>